<feature type="domain" description="Thiolase N-terminal" evidence="9">
    <location>
        <begin position="4"/>
        <end position="229"/>
    </location>
</feature>
<evidence type="ECO:0000256" key="3">
    <source>
        <dbReference type="ARBA" id="ARBA00022448"/>
    </source>
</evidence>
<dbReference type="Pfam" id="PF00108">
    <property type="entry name" value="Thiolase_N"/>
    <property type="match status" value="1"/>
</dbReference>
<dbReference type="PANTHER" id="PTHR42870">
    <property type="entry name" value="ACETYL-COA C-ACETYLTRANSFERASE"/>
    <property type="match status" value="1"/>
</dbReference>
<evidence type="ECO:0000313" key="11">
    <source>
        <dbReference type="EMBL" id="MFC4957198.1"/>
    </source>
</evidence>
<dbReference type="EMBL" id="JBHSIZ010000016">
    <property type="protein sequence ID" value="MFC4957198.1"/>
    <property type="molecule type" value="Genomic_DNA"/>
</dbReference>
<organism evidence="11 12">
    <name type="scientific">Streptomyces mauvecolor</name>
    <dbReference type="NCBI Taxonomy" id="58345"/>
    <lineage>
        <taxon>Bacteria</taxon>
        <taxon>Bacillati</taxon>
        <taxon>Actinomycetota</taxon>
        <taxon>Actinomycetes</taxon>
        <taxon>Kitasatosporales</taxon>
        <taxon>Streptomycetaceae</taxon>
        <taxon>Streptomyces</taxon>
    </lineage>
</organism>
<name>A0ABV9UJX1_9ACTN</name>
<sequence>MKSYIVGVGMTKFEKPESRDWQYWDMAKEAGSAALADAGIAYGLVEQVPVGYCFQASTAGQRAAYELGLTGVPVYNVNNNCATGSSALMLARQFVEGGISDCVLALGFEKMKRGALGGGSDGGDFKTSPVARHYGIMAARHGFEMSPPTAQIFGNAAREHMERYGTTAAQLAAVGAKNHRHSVNNPNAQFQDAYSVEEVLAAKEIHRPLTKLQCSPTSDGAAAAVVVSERFVDRNGLRDTAVEIAGQSMTTDTEESFASGSCIDAVGAPMSRAAGRAAFAAAGLGIEDVDVIELHDCFSINELLTYEALGMCGAGESGKLVESGATTYGGRWVVNPSGGLISKGHPLGATGLAQAAELVWQLRGAAGARQVPGARVGLAHNIGLGGAAVVTLLRR</sequence>
<dbReference type="PROSITE" id="PS00737">
    <property type="entry name" value="THIOLASE_2"/>
    <property type="match status" value="1"/>
</dbReference>
<dbReference type="RefSeq" id="WP_344377589.1">
    <property type="nucleotide sequence ID" value="NZ_BAAASQ010000018.1"/>
</dbReference>
<accession>A0ABV9UJX1</accession>
<keyword evidence="7" id="KW-0576">Peroxisome</keyword>
<dbReference type="InterPro" id="IPR020613">
    <property type="entry name" value="Thiolase_CS"/>
</dbReference>
<comment type="subcellular location">
    <subcellularLocation>
        <location evidence="1">Peroxisome</location>
    </subcellularLocation>
</comment>
<dbReference type="NCBIfam" id="NF006102">
    <property type="entry name" value="PRK08256.1"/>
    <property type="match status" value="1"/>
</dbReference>
<dbReference type="SUPFAM" id="SSF53901">
    <property type="entry name" value="Thiolase-like"/>
    <property type="match status" value="2"/>
</dbReference>
<dbReference type="PROSITE" id="PS00098">
    <property type="entry name" value="THIOLASE_1"/>
    <property type="match status" value="1"/>
</dbReference>
<dbReference type="Gene3D" id="3.40.47.10">
    <property type="match status" value="1"/>
</dbReference>
<reference evidence="12" key="1">
    <citation type="journal article" date="2019" name="Int. J. Syst. Evol. Microbiol.">
        <title>The Global Catalogue of Microorganisms (GCM) 10K type strain sequencing project: providing services to taxonomists for standard genome sequencing and annotation.</title>
        <authorList>
            <consortium name="The Broad Institute Genomics Platform"/>
            <consortium name="The Broad Institute Genome Sequencing Center for Infectious Disease"/>
            <person name="Wu L."/>
            <person name="Ma J."/>
        </authorList>
    </citation>
    <scope>NUCLEOTIDE SEQUENCE [LARGE SCALE GENOMIC DNA]</scope>
    <source>
        <strain evidence="12">CCM 7224</strain>
    </source>
</reference>
<gene>
    <name evidence="11" type="ORF">ACFPFX_12965</name>
</gene>
<evidence type="ECO:0000256" key="8">
    <source>
        <dbReference type="ARBA" id="ARBA00032316"/>
    </source>
</evidence>
<dbReference type="InterPro" id="IPR020615">
    <property type="entry name" value="Thiolase_acyl_enz_int_AS"/>
</dbReference>
<evidence type="ECO:0000259" key="9">
    <source>
        <dbReference type="Pfam" id="PF00108"/>
    </source>
</evidence>
<protein>
    <recommendedName>
        <fullName evidence="2">propanoyl-CoA C-acyltransferase</fullName>
        <ecNumber evidence="2">2.3.1.176</ecNumber>
    </recommendedName>
    <alternativeName>
        <fullName evidence="8">Propanoyl-CoA C-acyltransferase</fullName>
    </alternativeName>
</protein>
<evidence type="ECO:0000256" key="6">
    <source>
        <dbReference type="ARBA" id="ARBA00023121"/>
    </source>
</evidence>
<dbReference type="Proteomes" id="UP001595834">
    <property type="component" value="Unassembled WGS sequence"/>
</dbReference>
<evidence type="ECO:0000256" key="1">
    <source>
        <dbReference type="ARBA" id="ARBA00004275"/>
    </source>
</evidence>
<dbReference type="InterPro" id="IPR055140">
    <property type="entry name" value="Thiolase_C_2"/>
</dbReference>
<dbReference type="InterPro" id="IPR002155">
    <property type="entry name" value="Thiolase"/>
</dbReference>
<dbReference type="InterPro" id="IPR016039">
    <property type="entry name" value="Thiolase-like"/>
</dbReference>
<evidence type="ECO:0000256" key="5">
    <source>
        <dbReference type="ARBA" id="ARBA00023055"/>
    </source>
</evidence>
<keyword evidence="4" id="KW-0808">Transferase</keyword>
<dbReference type="EC" id="2.3.1.176" evidence="2"/>
<keyword evidence="12" id="KW-1185">Reference proteome</keyword>
<feature type="domain" description="Thiolase C-terminal" evidence="10">
    <location>
        <begin position="271"/>
        <end position="391"/>
    </location>
</feature>
<evidence type="ECO:0000256" key="4">
    <source>
        <dbReference type="ARBA" id="ARBA00022679"/>
    </source>
</evidence>
<dbReference type="PIRSF" id="PIRSF000429">
    <property type="entry name" value="Ac-CoA_Ac_transf"/>
    <property type="match status" value="1"/>
</dbReference>
<keyword evidence="5" id="KW-0445">Lipid transport</keyword>
<evidence type="ECO:0000259" key="10">
    <source>
        <dbReference type="Pfam" id="PF22691"/>
    </source>
</evidence>
<keyword evidence="6" id="KW-0446">Lipid-binding</keyword>
<proteinExistence type="predicted"/>
<dbReference type="PANTHER" id="PTHR42870:SF1">
    <property type="entry name" value="NON-SPECIFIC LIPID-TRANSFER PROTEIN-LIKE 2"/>
    <property type="match status" value="1"/>
</dbReference>
<dbReference type="CDD" id="cd00829">
    <property type="entry name" value="SCP-x_thiolase"/>
    <property type="match status" value="1"/>
</dbReference>
<keyword evidence="3" id="KW-0813">Transport</keyword>
<dbReference type="InterPro" id="IPR020616">
    <property type="entry name" value="Thiolase_N"/>
</dbReference>
<comment type="caution">
    <text evidence="11">The sequence shown here is derived from an EMBL/GenBank/DDBJ whole genome shotgun (WGS) entry which is preliminary data.</text>
</comment>
<dbReference type="Pfam" id="PF22691">
    <property type="entry name" value="Thiolase_C_1"/>
    <property type="match status" value="1"/>
</dbReference>
<evidence type="ECO:0000256" key="2">
    <source>
        <dbReference type="ARBA" id="ARBA00012352"/>
    </source>
</evidence>
<evidence type="ECO:0000313" key="12">
    <source>
        <dbReference type="Proteomes" id="UP001595834"/>
    </source>
</evidence>
<evidence type="ECO:0000256" key="7">
    <source>
        <dbReference type="ARBA" id="ARBA00023140"/>
    </source>
</evidence>